<dbReference type="GO" id="GO:0046872">
    <property type="term" value="F:metal ion binding"/>
    <property type="evidence" value="ECO:0007669"/>
    <property type="project" value="UniProtKB-KW"/>
</dbReference>
<keyword evidence="3" id="KW-0408">Iron</keyword>
<comment type="caution">
    <text evidence="5">The sequence shown here is derived from an EMBL/GenBank/DDBJ whole genome shotgun (WGS) entry which is preliminary data.</text>
</comment>
<dbReference type="GO" id="GO:0020037">
    <property type="term" value="F:heme binding"/>
    <property type="evidence" value="ECO:0007669"/>
    <property type="project" value="InterPro"/>
</dbReference>
<feature type="domain" description="Cytochrome c" evidence="4">
    <location>
        <begin position="1"/>
        <end position="109"/>
    </location>
</feature>
<protein>
    <submittedName>
        <fullName evidence="5">Cytochrome c family protein</fullName>
    </submittedName>
</protein>
<dbReference type="EMBL" id="AUZX01014215">
    <property type="protein sequence ID" value="EQD32795.1"/>
    <property type="molecule type" value="Genomic_DNA"/>
</dbReference>
<dbReference type="Pfam" id="PF00034">
    <property type="entry name" value="Cytochrom_C"/>
    <property type="match status" value="1"/>
</dbReference>
<dbReference type="AlphaFoldDB" id="T0ZSH4"/>
<gene>
    <name evidence="5" type="ORF">B1A_19268</name>
</gene>
<name>T0ZSH4_9ZZZZ</name>
<evidence type="ECO:0000256" key="2">
    <source>
        <dbReference type="ARBA" id="ARBA00022723"/>
    </source>
</evidence>
<dbReference type="PROSITE" id="PS51007">
    <property type="entry name" value="CYTC"/>
    <property type="match status" value="1"/>
</dbReference>
<dbReference type="GO" id="GO:0009055">
    <property type="term" value="F:electron transfer activity"/>
    <property type="evidence" value="ECO:0007669"/>
    <property type="project" value="InterPro"/>
</dbReference>
<keyword evidence="2" id="KW-0479">Metal-binding</keyword>
<dbReference type="Gene3D" id="1.10.760.10">
    <property type="entry name" value="Cytochrome c-like domain"/>
    <property type="match status" value="1"/>
</dbReference>
<dbReference type="InterPro" id="IPR036909">
    <property type="entry name" value="Cyt_c-like_dom_sf"/>
</dbReference>
<reference evidence="5" key="1">
    <citation type="submission" date="2013-08" db="EMBL/GenBank/DDBJ databases">
        <authorList>
            <person name="Mendez C."/>
            <person name="Richter M."/>
            <person name="Ferrer M."/>
            <person name="Sanchez J."/>
        </authorList>
    </citation>
    <scope>NUCLEOTIDE SEQUENCE</scope>
</reference>
<evidence type="ECO:0000256" key="1">
    <source>
        <dbReference type="ARBA" id="ARBA00022617"/>
    </source>
</evidence>
<dbReference type="InterPro" id="IPR009056">
    <property type="entry name" value="Cyt_c-like_dom"/>
</dbReference>
<reference evidence="5" key="2">
    <citation type="journal article" date="2014" name="ISME J.">
        <title>Microbial stratification in low pH oxic and suboxic macroscopic growths along an acid mine drainage.</title>
        <authorList>
            <person name="Mendez-Garcia C."/>
            <person name="Mesa V."/>
            <person name="Sprenger R.R."/>
            <person name="Richter M."/>
            <person name="Diez M.S."/>
            <person name="Solano J."/>
            <person name="Bargiela R."/>
            <person name="Golyshina O.V."/>
            <person name="Manteca A."/>
            <person name="Ramos J.L."/>
            <person name="Gallego J.R."/>
            <person name="Llorente I."/>
            <person name="Martins Dos Santos V.A."/>
            <person name="Jensen O.N."/>
            <person name="Pelaez A.I."/>
            <person name="Sanchez J."/>
            <person name="Ferrer M."/>
        </authorList>
    </citation>
    <scope>NUCLEOTIDE SEQUENCE</scope>
</reference>
<accession>T0ZSH4</accession>
<dbReference type="SUPFAM" id="SSF46626">
    <property type="entry name" value="Cytochrome c"/>
    <property type="match status" value="1"/>
</dbReference>
<keyword evidence="1" id="KW-0349">Heme</keyword>
<evidence type="ECO:0000313" key="5">
    <source>
        <dbReference type="EMBL" id="EQD32795.1"/>
    </source>
</evidence>
<sequence length="110" mass="12824">MLRHGRYLVRDVGMCADCHTPRDRHGKEIVARWLRGGPLNFKPAHPIPEWARHSSDLIHLARRWTTQQWIRFLRSGIAPNGKPARPPMPDIHLSYYDARAVTAYIRSLKH</sequence>
<organism evidence="5">
    <name type="scientific">mine drainage metagenome</name>
    <dbReference type="NCBI Taxonomy" id="410659"/>
    <lineage>
        <taxon>unclassified sequences</taxon>
        <taxon>metagenomes</taxon>
        <taxon>ecological metagenomes</taxon>
    </lineage>
</organism>
<proteinExistence type="predicted"/>
<evidence type="ECO:0000256" key="3">
    <source>
        <dbReference type="ARBA" id="ARBA00023004"/>
    </source>
</evidence>
<evidence type="ECO:0000259" key="4">
    <source>
        <dbReference type="PROSITE" id="PS51007"/>
    </source>
</evidence>